<dbReference type="InterPro" id="IPR006015">
    <property type="entry name" value="Universal_stress_UspA"/>
</dbReference>
<evidence type="ECO:0000256" key="1">
    <source>
        <dbReference type="ARBA" id="ARBA00008791"/>
    </source>
</evidence>
<comment type="similarity">
    <text evidence="1">Belongs to the universal stress protein A family.</text>
</comment>
<evidence type="ECO:0000313" key="3">
    <source>
        <dbReference type="EMBL" id="NDJ88613.1"/>
    </source>
</evidence>
<dbReference type="InterPro" id="IPR014729">
    <property type="entry name" value="Rossmann-like_a/b/a_fold"/>
</dbReference>
<evidence type="ECO:0000313" key="4">
    <source>
        <dbReference type="Proteomes" id="UP000466523"/>
    </source>
</evidence>
<dbReference type="PANTHER" id="PTHR46268:SF6">
    <property type="entry name" value="UNIVERSAL STRESS PROTEIN UP12"/>
    <property type="match status" value="1"/>
</dbReference>
<dbReference type="Pfam" id="PF00582">
    <property type="entry name" value="Usp"/>
    <property type="match status" value="2"/>
</dbReference>
<accession>A0A7K3L8Q3</accession>
<proteinExistence type="inferred from homology"/>
<dbReference type="OrthoDB" id="3174546at2"/>
<dbReference type="Proteomes" id="UP000466523">
    <property type="component" value="Unassembled WGS sequence"/>
</dbReference>
<dbReference type="AlphaFoldDB" id="A0A7K3L8Q3"/>
<dbReference type="InterPro" id="IPR006016">
    <property type="entry name" value="UspA"/>
</dbReference>
<protein>
    <submittedName>
        <fullName evidence="3">Universal stress protein</fullName>
    </submittedName>
</protein>
<dbReference type="PANTHER" id="PTHR46268">
    <property type="entry name" value="STRESS RESPONSE PROTEIN NHAX"/>
    <property type="match status" value="1"/>
</dbReference>
<name>A0A7K3L8Q3_9MYCO</name>
<comment type="caution">
    <text evidence="3">The sequence shown here is derived from an EMBL/GenBank/DDBJ whole genome shotgun (WGS) entry which is preliminary data.</text>
</comment>
<sequence length="293" mass="30661">MTSWKSRSDRAVAVRAQYLSSPHVVVGIDGSRAAMQAVMWALDEAVDRDIPLVLVYALGDNDDVAAAESSVRTAINAIESTGKPAKVEAEIMRCPPATALLDASRSAALVCVGSIGFKHATHGRIGSTAAALAVAAHCPVAVVPRCARPGPDGAGLVLAVVDGSPASDAVLEQGVAEARLRSAPLRVFTLQQPPHTGPEDPGPALDQRVAADLANRVASLRAGQPDLDIDAVCEHRGLLNFLEHLHRSTTPIQLIVVDPQRPGPADVLLGPPGRAVLEATGCTLMFCDRRCWL</sequence>
<dbReference type="SUPFAM" id="SSF52402">
    <property type="entry name" value="Adenine nucleotide alpha hydrolases-like"/>
    <property type="match status" value="2"/>
</dbReference>
<dbReference type="PRINTS" id="PR01438">
    <property type="entry name" value="UNVRSLSTRESS"/>
</dbReference>
<feature type="domain" description="UspA" evidence="2">
    <location>
        <begin position="23"/>
        <end position="144"/>
    </location>
</feature>
<organism evidence="3 4">
    <name type="scientific">Mycolicibacter kumamotonensis</name>
    <dbReference type="NCBI Taxonomy" id="354243"/>
    <lineage>
        <taxon>Bacteria</taxon>
        <taxon>Bacillati</taxon>
        <taxon>Actinomycetota</taxon>
        <taxon>Actinomycetes</taxon>
        <taxon>Mycobacteriales</taxon>
        <taxon>Mycobacteriaceae</taxon>
        <taxon>Mycolicibacter</taxon>
    </lineage>
</organism>
<feature type="domain" description="UspA" evidence="2">
    <location>
        <begin position="157"/>
        <end position="279"/>
    </location>
</feature>
<dbReference type="EMBL" id="JAACYR010000013">
    <property type="protein sequence ID" value="NDJ88613.1"/>
    <property type="molecule type" value="Genomic_DNA"/>
</dbReference>
<dbReference type="Gene3D" id="3.40.50.620">
    <property type="entry name" value="HUPs"/>
    <property type="match status" value="2"/>
</dbReference>
<reference evidence="3 4" key="1">
    <citation type="submission" date="2020-01" db="EMBL/GenBank/DDBJ databases">
        <authorList>
            <person name="Sanchez-Estrada R."/>
            <person name="Gonzalez-Y-Merchand J.A."/>
            <person name="Rivera-Gutierrez S."/>
        </authorList>
    </citation>
    <scope>NUCLEOTIDE SEQUENCE [LARGE SCALE GENOMIC DNA]</scope>
    <source>
        <strain evidence="3 4">CST 7247</strain>
    </source>
</reference>
<gene>
    <name evidence="3" type="ORF">GWR20_05480</name>
</gene>
<evidence type="ECO:0000259" key="2">
    <source>
        <dbReference type="Pfam" id="PF00582"/>
    </source>
</evidence>